<sequence length="431" mass="46672">MRASLAQMSYPLASARNMALLVQLRWTAVIGQLLTIWIADHWLGVELPLPQLVAAPVLLAFINLSTMVMGREREGYSYMELLGALMLDVLALGWQLYFSGGTTNPFTFLFLLQIVIGAVLLPPSWSWIVAAVAALAVAFLSFAYEPLGLPPHHAGQPMRIYLWGSLICFLLIAALLVFFVIRIDRNRRSSDAALAALRQQAAEEHHIVRMGLLASGAAHELGTPMATMSVILGDWRSHPAIAGNRDLSGELDEMQTELQRCKAILSGILLSAGEARGENPSVTNLNSFLGAIAGEWSDRSGGAVYMTNLIEQDRPIVSDPALRQVIGNIIDNGLEVSPGFVGMVARVAEGDLILDFTDRGPGFSPDMLETFGRPYHSTKGRAGGGLGLFLVVNVVRKLGGRVEVGNPLEGGALVRLVIPMRALAYDGKRRR</sequence>
<dbReference type="Proteomes" id="UP000552757">
    <property type="component" value="Unassembled WGS sequence"/>
</dbReference>
<dbReference type="SUPFAM" id="SSF55874">
    <property type="entry name" value="ATPase domain of HSP90 chaperone/DNA topoisomerase II/histidine kinase"/>
    <property type="match status" value="1"/>
</dbReference>
<evidence type="ECO:0000256" key="2">
    <source>
        <dbReference type="ARBA" id="ARBA00004651"/>
    </source>
</evidence>
<feature type="transmembrane region" description="Helical" evidence="10">
    <location>
        <begin position="104"/>
        <end position="121"/>
    </location>
</feature>
<evidence type="ECO:0000256" key="8">
    <source>
        <dbReference type="ARBA" id="ARBA00022777"/>
    </source>
</evidence>
<keyword evidence="4" id="KW-1003">Cell membrane</keyword>
<evidence type="ECO:0000256" key="9">
    <source>
        <dbReference type="ARBA" id="ARBA00022840"/>
    </source>
</evidence>
<dbReference type="PANTHER" id="PTHR44936:SF10">
    <property type="entry name" value="SENSOR PROTEIN RSTB"/>
    <property type="match status" value="1"/>
</dbReference>
<dbReference type="Pfam" id="PF25323">
    <property type="entry name" value="6TM_PilS"/>
    <property type="match status" value="1"/>
</dbReference>
<evidence type="ECO:0000256" key="10">
    <source>
        <dbReference type="SAM" id="Phobius"/>
    </source>
</evidence>
<feature type="transmembrane region" description="Helical" evidence="10">
    <location>
        <begin position="128"/>
        <end position="148"/>
    </location>
</feature>
<keyword evidence="6 12" id="KW-0808">Transferase</keyword>
<feature type="transmembrane region" description="Helical" evidence="10">
    <location>
        <begin position="81"/>
        <end position="98"/>
    </location>
</feature>
<feature type="transmembrane region" description="Helical" evidence="10">
    <location>
        <begin position="51"/>
        <end position="69"/>
    </location>
</feature>
<evidence type="ECO:0000256" key="1">
    <source>
        <dbReference type="ARBA" id="ARBA00000085"/>
    </source>
</evidence>
<gene>
    <name evidence="12" type="ORF">GGR44_001727</name>
</gene>
<dbReference type="EC" id="2.7.13.3" evidence="3"/>
<evidence type="ECO:0000313" key="12">
    <source>
        <dbReference type="EMBL" id="MBB3982068.1"/>
    </source>
</evidence>
<dbReference type="PANTHER" id="PTHR44936">
    <property type="entry name" value="SENSOR PROTEIN CREC"/>
    <property type="match status" value="1"/>
</dbReference>
<dbReference type="InterPro" id="IPR036890">
    <property type="entry name" value="HATPase_C_sf"/>
</dbReference>
<comment type="catalytic activity">
    <reaction evidence="1">
        <text>ATP + protein L-histidine = ADP + protein N-phospho-L-histidine.</text>
        <dbReference type="EC" id="2.7.13.3"/>
    </reaction>
</comment>
<feature type="transmembrane region" description="Helical" evidence="10">
    <location>
        <begin position="160"/>
        <end position="181"/>
    </location>
</feature>
<dbReference type="Pfam" id="PF02518">
    <property type="entry name" value="HATPase_c"/>
    <property type="match status" value="1"/>
</dbReference>
<proteinExistence type="predicted"/>
<dbReference type="InterPro" id="IPR004358">
    <property type="entry name" value="Sig_transdc_His_kin-like_C"/>
</dbReference>
<keyword evidence="13" id="KW-1185">Reference proteome</keyword>
<evidence type="ECO:0000256" key="4">
    <source>
        <dbReference type="ARBA" id="ARBA00022475"/>
    </source>
</evidence>
<dbReference type="PROSITE" id="PS50109">
    <property type="entry name" value="HIS_KIN"/>
    <property type="match status" value="1"/>
</dbReference>
<dbReference type="InterPro" id="IPR050980">
    <property type="entry name" value="2C_sensor_his_kinase"/>
</dbReference>
<evidence type="ECO:0000256" key="6">
    <source>
        <dbReference type="ARBA" id="ARBA00022679"/>
    </source>
</evidence>
<dbReference type="Gene3D" id="1.10.287.130">
    <property type="match status" value="1"/>
</dbReference>
<feature type="transmembrane region" description="Helical" evidence="10">
    <location>
        <begin position="20"/>
        <end position="39"/>
    </location>
</feature>
<dbReference type="CDD" id="cd00082">
    <property type="entry name" value="HisKA"/>
    <property type="match status" value="1"/>
</dbReference>
<keyword evidence="10" id="KW-0472">Membrane</keyword>
<dbReference type="InterPro" id="IPR005467">
    <property type="entry name" value="His_kinase_dom"/>
</dbReference>
<keyword evidence="10" id="KW-1133">Transmembrane helix</keyword>
<organism evidence="12 13">
    <name type="scientific">Sphingobium fontiphilum</name>
    <dbReference type="NCBI Taxonomy" id="944425"/>
    <lineage>
        <taxon>Bacteria</taxon>
        <taxon>Pseudomonadati</taxon>
        <taxon>Pseudomonadota</taxon>
        <taxon>Alphaproteobacteria</taxon>
        <taxon>Sphingomonadales</taxon>
        <taxon>Sphingomonadaceae</taxon>
        <taxon>Sphingobium</taxon>
    </lineage>
</organism>
<evidence type="ECO:0000256" key="5">
    <source>
        <dbReference type="ARBA" id="ARBA00022553"/>
    </source>
</evidence>
<reference evidence="12 13" key="1">
    <citation type="submission" date="2020-08" db="EMBL/GenBank/DDBJ databases">
        <title>Genomic Encyclopedia of Type Strains, Phase IV (KMG-IV): sequencing the most valuable type-strain genomes for metagenomic binning, comparative biology and taxonomic classification.</title>
        <authorList>
            <person name="Goeker M."/>
        </authorList>
    </citation>
    <scope>NUCLEOTIDE SEQUENCE [LARGE SCALE GENOMIC DNA]</scope>
    <source>
        <strain evidence="12 13">DSM 29348</strain>
    </source>
</reference>
<dbReference type="Gene3D" id="3.30.565.10">
    <property type="entry name" value="Histidine kinase-like ATPase, C-terminal domain"/>
    <property type="match status" value="1"/>
</dbReference>
<keyword evidence="10" id="KW-0812">Transmembrane</keyword>
<dbReference type="GO" id="GO:0005886">
    <property type="term" value="C:plasma membrane"/>
    <property type="evidence" value="ECO:0007669"/>
    <property type="project" value="UniProtKB-SubCell"/>
</dbReference>
<comment type="caution">
    <text evidence="12">The sequence shown here is derived from an EMBL/GenBank/DDBJ whole genome shotgun (WGS) entry which is preliminary data.</text>
</comment>
<dbReference type="PRINTS" id="PR00344">
    <property type="entry name" value="BCTRLSENSOR"/>
</dbReference>
<evidence type="ECO:0000313" key="13">
    <source>
        <dbReference type="Proteomes" id="UP000552757"/>
    </source>
</evidence>
<name>A0A7W6GP69_9SPHN</name>
<keyword evidence="9" id="KW-0067">ATP-binding</keyword>
<dbReference type="RefSeq" id="WP_246344422.1">
    <property type="nucleotide sequence ID" value="NZ_JACIEB010000003.1"/>
</dbReference>
<accession>A0A7W6GP69</accession>
<dbReference type="SUPFAM" id="SSF47384">
    <property type="entry name" value="Homodimeric domain of signal transducing histidine kinase"/>
    <property type="match status" value="1"/>
</dbReference>
<dbReference type="InterPro" id="IPR003594">
    <property type="entry name" value="HATPase_dom"/>
</dbReference>
<dbReference type="GO" id="GO:0005524">
    <property type="term" value="F:ATP binding"/>
    <property type="evidence" value="ECO:0007669"/>
    <property type="project" value="UniProtKB-KW"/>
</dbReference>
<comment type="subcellular location">
    <subcellularLocation>
        <location evidence="2">Cell membrane</location>
        <topology evidence="2">Multi-pass membrane protein</topology>
    </subcellularLocation>
</comment>
<evidence type="ECO:0000256" key="3">
    <source>
        <dbReference type="ARBA" id="ARBA00012438"/>
    </source>
</evidence>
<evidence type="ECO:0000259" key="11">
    <source>
        <dbReference type="PROSITE" id="PS50109"/>
    </source>
</evidence>
<feature type="domain" description="Histidine kinase" evidence="11">
    <location>
        <begin position="216"/>
        <end position="422"/>
    </location>
</feature>
<keyword evidence="5" id="KW-0597">Phosphoprotein</keyword>
<evidence type="ECO:0000256" key="7">
    <source>
        <dbReference type="ARBA" id="ARBA00022741"/>
    </source>
</evidence>
<dbReference type="EMBL" id="JACIEB010000003">
    <property type="protein sequence ID" value="MBB3982068.1"/>
    <property type="molecule type" value="Genomic_DNA"/>
</dbReference>
<dbReference type="GO" id="GO:0000155">
    <property type="term" value="F:phosphorelay sensor kinase activity"/>
    <property type="evidence" value="ECO:0007669"/>
    <property type="project" value="InterPro"/>
</dbReference>
<protein>
    <recommendedName>
        <fullName evidence="3">histidine kinase</fullName>
        <ecNumber evidence="3">2.7.13.3</ecNumber>
    </recommendedName>
</protein>
<dbReference type="AlphaFoldDB" id="A0A7W6GP69"/>
<dbReference type="InterPro" id="IPR036097">
    <property type="entry name" value="HisK_dim/P_sf"/>
</dbReference>
<keyword evidence="7" id="KW-0547">Nucleotide-binding</keyword>
<dbReference type="SMART" id="SM00387">
    <property type="entry name" value="HATPase_c"/>
    <property type="match status" value="1"/>
</dbReference>
<dbReference type="InterPro" id="IPR003661">
    <property type="entry name" value="HisK_dim/P_dom"/>
</dbReference>
<keyword evidence="8 12" id="KW-0418">Kinase</keyword>